<dbReference type="RefSeq" id="WP_129653714.1">
    <property type="nucleotide sequence ID" value="NZ_ML142908.1"/>
</dbReference>
<dbReference type="AlphaFoldDB" id="A0A444VN01"/>
<keyword evidence="4" id="KW-1185">Reference proteome</keyword>
<accession>A0A444VN01</accession>
<evidence type="ECO:0000256" key="1">
    <source>
        <dbReference type="ARBA" id="ARBA00007847"/>
    </source>
</evidence>
<reference evidence="3 4" key="1">
    <citation type="submission" date="2014-04" db="EMBL/GenBank/DDBJ databases">
        <title>Whole genome of Muricauda olearia.</title>
        <authorList>
            <person name="Zhang X.-H."/>
            <person name="Tang K."/>
        </authorList>
    </citation>
    <scope>NUCLEOTIDE SEQUENCE [LARGE SCALE GENOMIC DNA]</scope>
    <source>
        <strain evidence="3 4">Th120</strain>
    </source>
</reference>
<comment type="caution">
    <text evidence="3">The sequence shown here is derived from an EMBL/GenBank/DDBJ whole genome shotgun (WGS) entry which is preliminary data.</text>
</comment>
<dbReference type="Pfam" id="PF01177">
    <property type="entry name" value="Asp_Glu_race"/>
    <property type="match status" value="1"/>
</dbReference>
<name>A0A444VN01_9FLAO</name>
<dbReference type="GO" id="GO:0047661">
    <property type="term" value="F:amino-acid racemase activity"/>
    <property type="evidence" value="ECO:0007669"/>
    <property type="project" value="InterPro"/>
</dbReference>
<keyword evidence="2" id="KW-0413">Isomerase</keyword>
<dbReference type="NCBIfam" id="TIGR00035">
    <property type="entry name" value="asp_race"/>
    <property type="match status" value="1"/>
</dbReference>
<gene>
    <name evidence="3" type="ORF">DN53_09850</name>
</gene>
<comment type="similarity">
    <text evidence="1">Belongs to the aspartate/glutamate racemases family.</text>
</comment>
<protein>
    <recommendedName>
        <fullName evidence="5">Aspartate racemase</fullName>
    </recommendedName>
</protein>
<dbReference type="InterPro" id="IPR004380">
    <property type="entry name" value="Asp_race"/>
</dbReference>
<evidence type="ECO:0008006" key="5">
    <source>
        <dbReference type="Google" id="ProtNLM"/>
    </source>
</evidence>
<proteinExistence type="inferred from homology"/>
<dbReference type="EMBL" id="JJMP01000003">
    <property type="protein sequence ID" value="RYC52177.1"/>
    <property type="molecule type" value="Genomic_DNA"/>
</dbReference>
<evidence type="ECO:0000256" key="2">
    <source>
        <dbReference type="ARBA" id="ARBA00023235"/>
    </source>
</evidence>
<evidence type="ECO:0000313" key="3">
    <source>
        <dbReference type="EMBL" id="RYC52177.1"/>
    </source>
</evidence>
<sequence>MKTIGMIGGMSWESSKMYYQFANEIVREKLGGSHSAKTILSSVDFDEIERYSFSDDWDKIGDIMALHAKKLETAGSDIVLLCTNTIHLVSNAITQAIDVPFLHIADATGEAIREKGMKKVALLGTKFTMEKDFYTKKLQEDYGLEVLIPNETDRELLQSMIYNELVKGIFTDAAKTICLEIIKKMEAQGAEGAILGCTELPILVPDHEASIPTFDTAKIHVQKAIEFALA</sequence>
<dbReference type="Proteomes" id="UP000290261">
    <property type="component" value="Unassembled WGS sequence"/>
</dbReference>
<dbReference type="PANTHER" id="PTHR21198:SF7">
    <property type="entry name" value="ASPARTATE-GLUTAMATE RACEMASE FAMILY"/>
    <property type="match status" value="1"/>
</dbReference>
<dbReference type="SUPFAM" id="SSF53681">
    <property type="entry name" value="Aspartate/glutamate racemase"/>
    <property type="match status" value="2"/>
</dbReference>
<dbReference type="Gene3D" id="3.40.50.1860">
    <property type="match status" value="2"/>
</dbReference>
<evidence type="ECO:0000313" key="4">
    <source>
        <dbReference type="Proteomes" id="UP000290261"/>
    </source>
</evidence>
<dbReference type="InterPro" id="IPR001920">
    <property type="entry name" value="Asp/Glu_race"/>
</dbReference>
<organism evidence="3 4">
    <name type="scientific">Flagellimonas olearia</name>
    <dbReference type="NCBI Taxonomy" id="552546"/>
    <lineage>
        <taxon>Bacteria</taxon>
        <taxon>Pseudomonadati</taxon>
        <taxon>Bacteroidota</taxon>
        <taxon>Flavobacteriia</taxon>
        <taxon>Flavobacteriales</taxon>
        <taxon>Flavobacteriaceae</taxon>
        <taxon>Flagellimonas</taxon>
    </lineage>
</organism>
<dbReference type="InterPro" id="IPR015942">
    <property type="entry name" value="Asp/Glu/hydantoin_racemase"/>
</dbReference>
<dbReference type="PANTHER" id="PTHR21198">
    <property type="entry name" value="GLUTAMATE RACEMASE"/>
    <property type="match status" value="1"/>
</dbReference>